<comment type="cofactor">
    <cofactor evidence="1">
        <name>NAD(+)</name>
        <dbReference type="ChEBI" id="CHEBI:57540"/>
    </cofactor>
</comment>
<dbReference type="Gene3D" id="1.20.1090.10">
    <property type="entry name" value="Dehydroquinate synthase-like - alpha domain"/>
    <property type="match status" value="1"/>
</dbReference>
<gene>
    <name evidence="8" type="ORF">S06H3_64937</name>
</gene>
<dbReference type="PANTHER" id="PTHR43622">
    <property type="entry name" value="3-DEHYDROQUINATE SYNTHASE"/>
    <property type="match status" value="1"/>
</dbReference>
<dbReference type="AlphaFoldDB" id="X1Q738"/>
<dbReference type="Pfam" id="PF24621">
    <property type="entry name" value="DHQS_C"/>
    <property type="match status" value="1"/>
</dbReference>
<feature type="non-terminal residue" evidence="8">
    <location>
        <position position="1"/>
    </location>
</feature>
<evidence type="ECO:0000256" key="2">
    <source>
        <dbReference type="ARBA" id="ARBA00022605"/>
    </source>
</evidence>
<evidence type="ECO:0000259" key="7">
    <source>
        <dbReference type="Pfam" id="PF24621"/>
    </source>
</evidence>
<dbReference type="GO" id="GO:0009073">
    <property type="term" value="P:aromatic amino acid family biosynthetic process"/>
    <property type="evidence" value="ECO:0007669"/>
    <property type="project" value="UniProtKB-KW"/>
</dbReference>
<evidence type="ECO:0000313" key="8">
    <source>
        <dbReference type="EMBL" id="GAI64023.1"/>
    </source>
</evidence>
<feature type="domain" description="3-dehydroquinate synthase C-terminal" evidence="7">
    <location>
        <begin position="50"/>
        <end position="107"/>
    </location>
</feature>
<dbReference type="GO" id="GO:0003856">
    <property type="term" value="F:3-dehydroquinate synthase activity"/>
    <property type="evidence" value="ECO:0007669"/>
    <property type="project" value="TreeGrafter"/>
</dbReference>
<keyword evidence="4" id="KW-0057">Aromatic amino acid biosynthesis</keyword>
<feature type="non-terminal residue" evidence="8">
    <location>
        <position position="108"/>
    </location>
</feature>
<proteinExistence type="predicted"/>
<dbReference type="InterPro" id="IPR030960">
    <property type="entry name" value="DHQS/DOIS_N"/>
</dbReference>
<name>X1Q738_9ZZZZ</name>
<dbReference type="GO" id="GO:0008652">
    <property type="term" value="P:amino acid biosynthetic process"/>
    <property type="evidence" value="ECO:0007669"/>
    <property type="project" value="UniProtKB-KW"/>
</dbReference>
<dbReference type="InterPro" id="IPR050071">
    <property type="entry name" value="Dehydroquinate_synthase"/>
</dbReference>
<organism evidence="8">
    <name type="scientific">marine sediment metagenome</name>
    <dbReference type="NCBI Taxonomy" id="412755"/>
    <lineage>
        <taxon>unclassified sequences</taxon>
        <taxon>metagenomes</taxon>
        <taxon>ecological metagenomes</taxon>
    </lineage>
</organism>
<dbReference type="Pfam" id="PF01761">
    <property type="entry name" value="DHQ_synthase"/>
    <property type="match status" value="1"/>
</dbReference>
<dbReference type="SUPFAM" id="SSF56796">
    <property type="entry name" value="Dehydroquinate synthase-like"/>
    <property type="match status" value="1"/>
</dbReference>
<evidence type="ECO:0000259" key="6">
    <source>
        <dbReference type="Pfam" id="PF01761"/>
    </source>
</evidence>
<keyword evidence="2" id="KW-0028">Amino-acid biosynthesis</keyword>
<dbReference type="InterPro" id="IPR056179">
    <property type="entry name" value="DHQS_C"/>
</dbReference>
<keyword evidence="3" id="KW-0520">NAD</keyword>
<dbReference type="Gene3D" id="3.40.50.1970">
    <property type="match status" value="1"/>
</dbReference>
<reference evidence="8" key="1">
    <citation type="journal article" date="2014" name="Front. Microbiol.">
        <title>High frequency of phylogenetically diverse reductive dehalogenase-homologous genes in deep subseafloor sedimentary metagenomes.</title>
        <authorList>
            <person name="Kawai M."/>
            <person name="Futagami T."/>
            <person name="Toyoda A."/>
            <person name="Takaki Y."/>
            <person name="Nishi S."/>
            <person name="Hori S."/>
            <person name="Arai W."/>
            <person name="Tsubouchi T."/>
            <person name="Morono Y."/>
            <person name="Uchiyama I."/>
            <person name="Ito T."/>
            <person name="Fujiyama A."/>
            <person name="Inagaki F."/>
            <person name="Takami H."/>
        </authorList>
    </citation>
    <scope>NUCLEOTIDE SEQUENCE</scope>
    <source>
        <strain evidence="8">Expedition CK06-06</strain>
    </source>
</reference>
<comment type="caution">
    <text evidence="8">The sequence shown here is derived from an EMBL/GenBank/DDBJ whole genome shotgun (WGS) entry which is preliminary data.</text>
</comment>
<protein>
    <submittedName>
        <fullName evidence="8">Uncharacterized protein</fullName>
    </submittedName>
</protein>
<sequence length="108" mass="11710">VAMADASIGGKVAIDHPRGKNLIGAFYQPSLVLADVQTLTTLPERELTSGWSEIIKHSLILDAEFFQLLEANAEDLIRLTPDITSKVIAHSATIKAQVVAEDERETGK</sequence>
<evidence type="ECO:0000256" key="4">
    <source>
        <dbReference type="ARBA" id="ARBA00023141"/>
    </source>
</evidence>
<keyword evidence="5" id="KW-0456">Lyase</keyword>
<evidence type="ECO:0000256" key="3">
    <source>
        <dbReference type="ARBA" id="ARBA00023027"/>
    </source>
</evidence>
<accession>X1Q738</accession>
<feature type="domain" description="3-dehydroquinate synthase N-terminal" evidence="6">
    <location>
        <begin position="1"/>
        <end position="48"/>
    </location>
</feature>
<dbReference type="PANTHER" id="PTHR43622:SF7">
    <property type="entry name" value="3-DEHYDROQUINATE SYNTHASE, CHLOROPLASTIC"/>
    <property type="match status" value="1"/>
</dbReference>
<evidence type="ECO:0000256" key="5">
    <source>
        <dbReference type="ARBA" id="ARBA00023239"/>
    </source>
</evidence>
<dbReference type="EMBL" id="BARV01043529">
    <property type="protein sequence ID" value="GAI64023.1"/>
    <property type="molecule type" value="Genomic_DNA"/>
</dbReference>
<evidence type="ECO:0000256" key="1">
    <source>
        <dbReference type="ARBA" id="ARBA00001911"/>
    </source>
</evidence>